<gene>
    <name evidence="4" type="primary">ispD</name>
    <name evidence="5" type="ORF">SAMN05216313_118124</name>
</gene>
<dbReference type="HAMAP" id="MF_00108">
    <property type="entry name" value="IspD"/>
    <property type="match status" value="1"/>
</dbReference>
<dbReference type="Gene3D" id="3.90.550.10">
    <property type="entry name" value="Spore Coat Polysaccharide Biosynthesis Protein SpsA, Chain A"/>
    <property type="match status" value="1"/>
</dbReference>
<dbReference type="InterPro" id="IPR050088">
    <property type="entry name" value="IspD/TarI_cytidylyltransf_bact"/>
</dbReference>
<comment type="pathway">
    <text evidence="4">Isoprenoid biosynthesis; isopentenyl diphosphate biosynthesis via DXP pathway; isopentenyl diphosphate from 1-deoxy-D-xylulose 5-phosphate: step 2/6.</text>
</comment>
<organism evidence="5 6">
    <name type="scientific">Enterocloster lavalensis</name>
    <dbReference type="NCBI Taxonomy" id="460384"/>
    <lineage>
        <taxon>Bacteria</taxon>
        <taxon>Bacillati</taxon>
        <taxon>Bacillota</taxon>
        <taxon>Clostridia</taxon>
        <taxon>Lachnospirales</taxon>
        <taxon>Lachnospiraceae</taxon>
        <taxon>Enterocloster</taxon>
    </lineage>
</organism>
<dbReference type="GeneID" id="93280097"/>
<feature type="site" description="Transition state stabilizer" evidence="4">
    <location>
        <position position="23"/>
    </location>
</feature>
<protein>
    <recommendedName>
        <fullName evidence="4">2-C-methyl-D-erythritol 4-phosphate cytidylyltransferase</fullName>
        <ecNumber evidence="4">2.7.7.60</ecNumber>
    </recommendedName>
    <alternativeName>
        <fullName evidence="4">4-diphosphocytidyl-2C-methyl-D-erythritol synthase</fullName>
    </alternativeName>
    <alternativeName>
        <fullName evidence="4">MEP cytidylyltransferase</fullName>
        <shortName evidence="4">MCT</shortName>
    </alternativeName>
</protein>
<dbReference type="PANTHER" id="PTHR32125">
    <property type="entry name" value="2-C-METHYL-D-ERYTHRITOL 4-PHOSPHATE CYTIDYLYLTRANSFERASE, CHLOROPLASTIC"/>
    <property type="match status" value="1"/>
</dbReference>
<proteinExistence type="inferred from homology"/>
<comment type="catalytic activity">
    <reaction evidence="4">
        <text>2-C-methyl-D-erythritol 4-phosphate + CTP + H(+) = 4-CDP-2-C-methyl-D-erythritol + diphosphate</text>
        <dbReference type="Rhea" id="RHEA:13429"/>
        <dbReference type="ChEBI" id="CHEBI:15378"/>
        <dbReference type="ChEBI" id="CHEBI:33019"/>
        <dbReference type="ChEBI" id="CHEBI:37563"/>
        <dbReference type="ChEBI" id="CHEBI:57823"/>
        <dbReference type="ChEBI" id="CHEBI:58262"/>
        <dbReference type="EC" id="2.7.7.60"/>
    </reaction>
</comment>
<dbReference type="RefSeq" id="WP_092366240.1">
    <property type="nucleotide sequence ID" value="NZ_DAINWJ010000065.1"/>
</dbReference>
<sequence length="245" mass="27415">MMGAEAKNAVCTAVVLAAGRGTRMGISQAKQYLEIGGKPVLAYALEAFQQSPAIDGIVLVTDRDHMEYCRTEIVEPYGIRKVSVYAEGGRERYESVWNALKAIAPATDRQYVFIHDGARPFVTPEIIGRAYKAVQKWKACVVGMPVKDTIKVTDADGDIVSSPDRRLVWMAQTPQVFELELIREALRRQLTEDCSRITDDAMVVERQMGVRVHMVEGSYENIKITTPEDLDIAEVFAKQQRTGRF</sequence>
<dbReference type="GO" id="GO:0050518">
    <property type="term" value="F:2-C-methyl-D-erythritol 4-phosphate cytidylyltransferase activity"/>
    <property type="evidence" value="ECO:0007669"/>
    <property type="project" value="UniProtKB-UniRule"/>
</dbReference>
<dbReference type="FunFam" id="3.90.550.10:FF:000003">
    <property type="entry name" value="2-C-methyl-D-erythritol 4-phosphate cytidylyltransferase"/>
    <property type="match status" value="1"/>
</dbReference>
<dbReference type="Proteomes" id="UP000198508">
    <property type="component" value="Unassembled WGS sequence"/>
</dbReference>
<keyword evidence="2 4" id="KW-0548">Nucleotidyltransferase</keyword>
<keyword evidence="1 4" id="KW-0808">Transferase</keyword>
<evidence type="ECO:0000256" key="4">
    <source>
        <dbReference type="HAMAP-Rule" id="MF_00108"/>
    </source>
</evidence>
<reference evidence="6" key="1">
    <citation type="submission" date="2016-10" db="EMBL/GenBank/DDBJ databases">
        <authorList>
            <person name="Varghese N."/>
            <person name="Submissions S."/>
        </authorList>
    </citation>
    <scope>NUCLEOTIDE SEQUENCE [LARGE SCALE GENOMIC DNA]</scope>
    <source>
        <strain evidence="6">NLAE-zl-G277</strain>
    </source>
</reference>
<dbReference type="NCBIfam" id="TIGR00453">
    <property type="entry name" value="ispD"/>
    <property type="match status" value="1"/>
</dbReference>
<keyword evidence="3 4" id="KW-0414">Isoprene biosynthesis</keyword>
<comment type="similarity">
    <text evidence="4">Belongs to the IspD/TarI cytidylyltransferase family. IspD subfamily.</text>
</comment>
<dbReference type="InterPro" id="IPR001228">
    <property type="entry name" value="IspD"/>
</dbReference>
<dbReference type="STRING" id="460384.SAMN05216313_118124"/>
<feature type="site" description="Transition state stabilizer" evidence="4">
    <location>
        <position position="30"/>
    </location>
</feature>
<dbReference type="PANTHER" id="PTHR32125:SF4">
    <property type="entry name" value="2-C-METHYL-D-ERYTHRITOL 4-PHOSPHATE CYTIDYLYLTRANSFERASE, CHLOROPLASTIC"/>
    <property type="match status" value="1"/>
</dbReference>
<dbReference type="SUPFAM" id="SSF53448">
    <property type="entry name" value="Nucleotide-diphospho-sugar transferases"/>
    <property type="match status" value="1"/>
</dbReference>
<evidence type="ECO:0000313" key="6">
    <source>
        <dbReference type="Proteomes" id="UP000198508"/>
    </source>
</evidence>
<dbReference type="InterPro" id="IPR029044">
    <property type="entry name" value="Nucleotide-diphossugar_trans"/>
</dbReference>
<evidence type="ECO:0000256" key="2">
    <source>
        <dbReference type="ARBA" id="ARBA00022695"/>
    </source>
</evidence>
<name>A0A1I0I083_9FIRM</name>
<evidence type="ECO:0000256" key="3">
    <source>
        <dbReference type="ARBA" id="ARBA00023229"/>
    </source>
</evidence>
<dbReference type="InterPro" id="IPR034683">
    <property type="entry name" value="IspD/TarI"/>
</dbReference>
<dbReference type="EC" id="2.7.7.60" evidence="4"/>
<dbReference type="Pfam" id="PF01128">
    <property type="entry name" value="IspD"/>
    <property type="match status" value="1"/>
</dbReference>
<dbReference type="GO" id="GO:0019288">
    <property type="term" value="P:isopentenyl diphosphate biosynthetic process, methylerythritol 4-phosphate pathway"/>
    <property type="evidence" value="ECO:0007669"/>
    <property type="project" value="UniProtKB-UniRule"/>
</dbReference>
<dbReference type="AlphaFoldDB" id="A0A1I0I083"/>
<dbReference type="EMBL" id="FOIM01000018">
    <property type="protein sequence ID" value="SET89999.1"/>
    <property type="molecule type" value="Genomic_DNA"/>
</dbReference>
<feature type="site" description="Positions MEP for the nucleophilic attack" evidence="4">
    <location>
        <position position="223"/>
    </location>
</feature>
<feature type="site" description="Positions MEP for the nucleophilic attack" evidence="4">
    <location>
        <position position="165"/>
    </location>
</feature>
<evidence type="ECO:0000256" key="1">
    <source>
        <dbReference type="ARBA" id="ARBA00022679"/>
    </source>
</evidence>
<keyword evidence="6" id="KW-1185">Reference proteome</keyword>
<dbReference type="UniPathway" id="UPA00056">
    <property type="reaction ID" value="UER00093"/>
</dbReference>
<evidence type="ECO:0000313" key="5">
    <source>
        <dbReference type="EMBL" id="SET89999.1"/>
    </source>
</evidence>
<dbReference type="CDD" id="cd02516">
    <property type="entry name" value="CDP-ME_synthetase"/>
    <property type="match status" value="1"/>
</dbReference>
<accession>A0A1I0I083</accession>
<comment type="function">
    <text evidence="4">Catalyzes the formation of 4-diphosphocytidyl-2-C-methyl-D-erythritol from CTP and 2-C-methyl-D-erythritol 4-phosphate (MEP).</text>
</comment>